<accession>A0A4Y2NTZ0</accession>
<comment type="caution">
    <text evidence="1">The sequence shown here is derived from an EMBL/GenBank/DDBJ whole genome shotgun (WGS) entry which is preliminary data.</text>
</comment>
<proteinExistence type="predicted"/>
<reference evidence="1 2" key="1">
    <citation type="journal article" date="2019" name="Sci. Rep.">
        <title>Orb-weaving spider Araneus ventricosus genome elucidates the spidroin gene catalogue.</title>
        <authorList>
            <person name="Kono N."/>
            <person name="Nakamura H."/>
            <person name="Ohtoshi R."/>
            <person name="Moran D.A.P."/>
            <person name="Shinohara A."/>
            <person name="Yoshida Y."/>
            <person name="Fujiwara M."/>
            <person name="Mori M."/>
            <person name="Tomita M."/>
            <person name="Arakawa K."/>
        </authorList>
    </citation>
    <scope>NUCLEOTIDE SEQUENCE [LARGE SCALE GENOMIC DNA]</scope>
</reference>
<gene>
    <name evidence="1" type="ORF">AVEN_32437_1</name>
</gene>
<organism evidence="1 2">
    <name type="scientific">Araneus ventricosus</name>
    <name type="common">Orbweaver spider</name>
    <name type="synonym">Epeira ventricosa</name>
    <dbReference type="NCBI Taxonomy" id="182803"/>
    <lineage>
        <taxon>Eukaryota</taxon>
        <taxon>Metazoa</taxon>
        <taxon>Ecdysozoa</taxon>
        <taxon>Arthropoda</taxon>
        <taxon>Chelicerata</taxon>
        <taxon>Arachnida</taxon>
        <taxon>Araneae</taxon>
        <taxon>Araneomorphae</taxon>
        <taxon>Entelegynae</taxon>
        <taxon>Araneoidea</taxon>
        <taxon>Araneidae</taxon>
        <taxon>Araneus</taxon>
    </lineage>
</organism>
<protein>
    <submittedName>
        <fullName evidence="1">Uncharacterized protein</fullName>
    </submittedName>
</protein>
<keyword evidence="2" id="KW-1185">Reference proteome</keyword>
<dbReference type="Proteomes" id="UP000499080">
    <property type="component" value="Unassembled WGS sequence"/>
</dbReference>
<name>A0A4Y2NTZ0_ARAVE</name>
<dbReference type="EMBL" id="BGPR01009818">
    <property type="protein sequence ID" value="GBN42474.1"/>
    <property type="molecule type" value="Genomic_DNA"/>
</dbReference>
<evidence type="ECO:0000313" key="1">
    <source>
        <dbReference type="EMBL" id="GBN42474.1"/>
    </source>
</evidence>
<evidence type="ECO:0000313" key="2">
    <source>
        <dbReference type="Proteomes" id="UP000499080"/>
    </source>
</evidence>
<sequence>MSFKRGKVCSDRKQCLTPTRHGINEVIIEGLRNSPHSCRRELYNCGIISVDDKRSAILLPRMSQTCSIGLLSGEYAGHSIRRIPSSKKKFSTCRVGAVIDRHTGSNHNSAKSGIFVHKFRIIPSATFSPDDNPTIFRFYTKAGLVREEHVAPKLFPNSDALGPPSAGSTMACC</sequence>
<dbReference type="AlphaFoldDB" id="A0A4Y2NTZ0"/>